<organism evidence="1 2">
    <name type="scientific">Pseudomonas syringae pv. avii</name>
    <dbReference type="NCBI Taxonomy" id="663959"/>
    <lineage>
        <taxon>Bacteria</taxon>
        <taxon>Pseudomonadati</taxon>
        <taxon>Pseudomonadota</taxon>
        <taxon>Gammaproteobacteria</taxon>
        <taxon>Pseudomonadales</taxon>
        <taxon>Pseudomonadaceae</taxon>
        <taxon>Pseudomonas</taxon>
        <taxon>Pseudomonas syringae</taxon>
    </lineage>
</organism>
<accession>A0A3M5UXI0</accession>
<name>A0A3M5UXI0_PSESX</name>
<evidence type="ECO:0000313" key="1">
    <source>
        <dbReference type="EMBL" id="RMU50303.1"/>
    </source>
</evidence>
<dbReference type="AlphaFoldDB" id="A0A3M5UXI0"/>
<dbReference type="EMBL" id="RBUA01001063">
    <property type="protein sequence ID" value="RMU50303.1"/>
    <property type="molecule type" value="Genomic_DNA"/>
</dbReference>
<protein>
    <submittedName>
        <fullName evidence="1">Uncharacterized protein</fullName>
    </submittedName>
</protein>
<sequence>MSLEKLLKLKYLLLLKEFPGVLNLMSSKVSLNRL</sequence>
<dbReference type="Proteomes" id="UP000280395">
    <property type="component" value="Unassembled WGS sequence"/>
</dbReference>
<comment type="caution">
    <text evidence="1">The sequence shown here is derived from an EMBL/GenBank/DDBJ whole genome shotgun (WGS) entry which is preliminary data.</text>
</comment>
<gene>
    <name evidence="1" type="ORF">ALP29_200364</name>
</gene>
<evidence type="ECO:0000313" key="2">
    <source>
        <dbReference type="Proteomes" id="UP000280395"/>
    </source>
</evidence>
<reference evidence="1 2" key="1">
    <citation type="submission" date="2018-08" db="EMBL/GenBank/DDBJ databases">
        <title>Recombination of ecologically and evolutionarily significant loci maintains genetic cohesion in the Pseudomonas syringae species complex.</title>
        <authorList>
            <person name="Dillon M."/>
            <person name="Thakur S."/>
            <person name="Almeida R.N.D."/>
            <person name="Weir B.S."/>
            <person name="Guttman D.S."/>
        </authorList>
    </citation>
    <scope>NUCLEOTIDE SEQUENCE [LARGE SCALE GENOMIC DNA]</scope>
    <source>
        <strain evidence="1 2">ICMP 14479</strain>
    </source>
</reference>
<proteinExistence type="predicted"/>